<dbReference type="OrthoDB" id="8261at2157"/>
<evidence type="ECO:0000313" key="4">
    <source>
        <dbReference type="Proteomes" id="UP000245657"/>
    </source>
</evidence>
<dbReference type="PANTHER" id="PTHR11365:SF23">
    <property type="entry name" value="HYPOTHETICAL 5-OXOPROLINASE (EUROFUNG)-RELATED"/>
    <property type="match status" value="1"/>
</dbReference>
<feature type="domain" description="Hydantoinase/oxoprolinase N-terminal" evidence="2">
    <location>
        <begin position="80"/>
        <end position="133"/>
    </location>
</feature>
<dbReference type="InterPro" id="IPR045079">
    <property type="entry name" value="Oxoprolinase-like"/>
</dbReference>
<dbReference type="Gene3D" id="3.30.420.190">
    <property type="entry name" value="conserved archaeal protein q6m145"/>
    <property type="match status" value="1"/>
</dbReference>
<evidence type="ECO:0000259" key="1">
    <source>
        <dbReference type="Pfam" id="PF01968"/>
    </source>
</evidence>
<feature type="domain" description="Hydantoinase A/oxoprolinase" evidence="1">
    <location>
        <begin position="157"/>
        <end position="306"/>
    </location>
</feature>
<accession>A0A2V2NCD3</accession>
<sequence length="481" mass="50809">MFTGIDIGGTNTDIALVDGEIRTIKVPNSKGLEFALNAAGKDGRLAISTSQPLNAMVTGNIGRIRTITIPGPGLVYGGAVKGAVGPRGNILEPVDTEEVERLLKGCRAEGIAIAGKFSVRNPIQEEIVRDIARMFFDDEQIATSAPLGGLNFPARITTTRINAGIKAKVAALSKKIRISHPDSLFVTSDGGLCGHDRAIENPSLLYHSSPATVAIGAGYLSQKKNCLVVDIGGTTTDLVPIKEGKPMLETLFVQGKRTLVQAVSAETVPLGGDSCIRDDLMQFRSGNARAFGGTEPTLTDALNVLGADIGDTSRSCCLDQIKAKDAYTKYLETLGAIIHKMDPVMIVGAGFLAPYMIPDLANEARVKFFVPDHAVSANAVGAAVSRISIKIHAHADSQRGVLTLNGIDHPLPPGISDEELLIHTGELVRTMGKSEGAPQKDLDELVTSQYSAYNVVRGGRIQARITDFVIGIAPGITSEAL</sequence>
<comment type="caution">
    <text evidence="3">The sequence shown here is derived from an EMBL/GenBank/DDBJ whole genome shotgun (WGS) entry which is preliminary data.</text>
</comment>
<dbReference type="SUPFAM" id="SSF53067">
    <property type="entry name" value="Actin-like ATPase domain"/>
    <property type="match status" value="1"/>
</dbReference>
<dbReference type="GO" id="GO:0017168">
    <property type="term" value="F:5-oxoprolinase (ATP-hydrolyzing) activity"/>
    <property type="evidence" value="ECO:0007669"/>
    <property type="project" value="TreeGrafter"/>
</dbReference>
<dbReference type="EMBL" id="QGMY01000002">
    <property type="protein sequence ID" value="PWR74007.1"/>
    <property type="molecule type" value="Genomic_DNA"/>
</dbReference>
<dbReference type="RefSeq" id="WP_109967286.1">
    <property type="nucleotide sequence ID" value="NZ_CP176093.1"/>
</dbReference>
<proteinExistence type="predicted"/>
<evidence type="ECO:0000259" key="2">
    <source>
        <dbReference type="Pfam" id="PF05378"/>
    </source>
</evidence>
<dbReference type="InterPro" id="IPR002821">
    <property type="entry name" value="Hydantoinase_A"/>
</dbReference>
<dbReference type="AlphaFoldDB" id="A0A2V2NCD3"/>
<evidence type="ECO:0000313" key="3">
    <source>
        <dbReference type="EMBL" id="PWR74007.1"/>
    </source>
</evidence>
<dbReference type="Pfam" id="PF05378">
    <property type="entry name" value="Hydant_A_N"/>
    <property type="match status" value="1"/>
</dbReference>
<gene>
    <name evidence="3" type="ORF">DK846_02255</name>
</gene>
<dbReference type="GO" id="GO:0005829">
    <property type="term" value="C:cytosol"/>
    <property type="evidence" value="ECO:0007669"/>
    <property type="project" value="TreeGrafter"/>
</dbReference>
<name>A0A2V2NCD3_9EURY</name>
<dbReference type="PANTHER" id="PTHR11365">
    <property type="entry name" value="5-OXOPROLINASE RELATED"/>
    <property type="match status" value="1"/>
</dbReference>
<dbReference type="GO" id="GO:0006749">
    <property type="term" value="P:glutathione metabolic process"/>
    <property type="evidence" value="ECO:0007669"/>
    <property type="project" value="TreeGrafter"/>
</dbReference>
<organism evidence="3 4">
    <name type="scientific">Methanospirillum lacunae</name>
    <dbReference type="NCBI Taxonomy" id="668570"/>
    <lineage>
        <taxon>Archaea</taxon>
        <taxon>Methanobacteriati</taxon>
        <taxon>Methanobacteriota</taxon>
        <taxon>Stenosarchaea group</taxon>
        <taxon>Methanomicrobia</taxon>
        <taxon>Methanomicrobiales</taxon>
        <taxon>Methanospirillaceae</taxon>
        <taxon>Methanospirillum</taxon>
    </lineage>
</organism>
<dbReference type="Pfam" id="PF01968">
    <property type="entry name" value="Hydantoinase_A"/>
    <property type="match status" value="1"/>
</dbReference>
<dbReference type="Proteomes" id="UP000245657">
    <property type="component" value="Unassembled WGS sequence"/>
</dbReference>
<dbReference type="GeneID" id="97549354"/>
<dbReference type="InterPro" id="IPR008040">
    <property type="entry name" value="Hydant_A_N"/>
</dbReference>
<reference evidence="3 4" key="1">
    <citation type="submission" date="2018-05" db="EMBL/GenBank/DDBJ databases">
        <title>Draft genome of Methanospirillum lacunae Ki8-1.</title>
        <authorList>
            <person name="Dueholm M.S."/>
            <person name="Nielsen P.H."/>
            <person name="Bakmann L.F."/>
            <person name="Otzen D.E."/>
        </authorList>
    </citation>
    <scope>NUCLEOTIDE SEQUENCE [LARGE SCALE GENOMIC DNA]</scope>
    <source>
        <strain evidence="3 4">Ki8-1</strain>
    </source>
</reference>
<dbReference type="InterPro" id="IPR043129">
    <property type="entry name" value="ATPase_NBD"/>
</dbReference>
<keyword evidence="4" id="KW-1185">Reference proteome</keyword>
<protein>
    <submittedName>
        <fullName evidence="3">Hydantoin utilization protein A</fullName>
    </submittedName>
</protein>